<comment type="caution">
    <text evidence="4">The sequence shown here is derived from an EMBL/GenBank/DDBJ whole genome shotgun (WGS) entry which is preliminary data.</text>
</comment>
<keyword evidence="2" id="KW-0472">Membrane</keyword>
<keyword evidence="2" id="KW-0812">Transmembrane</keyword>
<dbReference type="SMART" id="SM00516">
    <property type="entry name" value="SEC14"/>
    <property type="match status" value="1"/>
</dbReference>
<dbReference type="Proteomes" id="UP000734854">
    <property type="component" value="Unassembled WGS sequence"/>
</dbReference>
<evidence type="ECO:0000259" key="3">
    <source>
        <dbReference type="PROSITE" id="PS50191"/>
    </source>
</evidence>
<keyword evidence="5" id="KW-1185">Reference proteome</keyword>
<dbReference type="PROSITE" id="PS50191">
    <property type="entry name" value="CRAL_TRIO"/>
    <property type="match status" value="1"/>
</dbReference>
<protein>
    <recommendedName>
        <fullName evidence="3">CRAL-TRIO domain-containing protein</fullName>
    </recommendedName>
</protein>
<proteinExistence type="predicted"/>
<reference evidence="4 5" key="1">
    <citation type="submission" date="2020-08" db="EMBL/GenBank/DDBJ databases">
        <title>Plant Genome Project.</title>
        <authorList>
            <person name="Zhang R.-G."/>
        </authorList>
    </citation>
    <scope>NUCLEOTIDE SEQUENCE [LARGE SCALE GENOMIC DNA]</scope>
    <source>
        <tissue evidence="4">Rhizome</tissue>
    </source>
</reference>
<sequence length="469" mass="52994">MSDSSKNSQSANSLSSKSMHRKTPLPSTPGSILPKAFKHMVPYNSFSQRSGPTAKVAIFILKVAALEAVRRFAKARCSFIWKTIQSLQILCFPPIKWISRWKPFGMMVEGVQKISKPLLVLSIATTFSDHYEGYLNALPTGDDPPPNPDLPRISLESDVSISSESIKEDPRNWIHQVIEELEKKQITLPERMNMDELQRFYDAANGDMCCLLSSLKKTIRWRETYHILSCQELEMWSHLVFWHELDVMLRPCLIIRLGLACSSLRPHERPQFAQAVVSQIEHGVLRLIKDGDGYITVIMDCEGISPFKFPMQLMRYCSNLVQDHYPNRLGSLFVIRLPPVVRVLAQTIIQLLKPATRKKLRIEGDSYQKVLSEYVQSIPAFLGGDCTCSKCERVRSGWFPQLMAESSQRSANTLEVELADDDYPLSEFAFSDTCHSVLRAAIVALLMLCVLVAFLAGMHDPESSASLLI</sequence>
<evidence type="ECO:0000256" key="1">
    <source>
        <dbReference type="SAM" id="MobiDB-lite"/>
    </source>
</evidence>
<dbReference type="AlphaFoldDB" id="A0A8J5I4N8"/>
<name>A0A8J5I4N8_ZINOF</name>
<dbReference type="Pfam" id="PF00650">
    <property type="entry name" value="CRAL_TRIO"/>
    <property type="match status" value="1"/>
</dbReference>
<dbReference type="EMBL" id="JACMSC010000001">
    <property type="protein sequence ID" value="KAG6535554.1"/>
    <property type="molecule type" value="Genomic_DNA"/>
</dbReference>
<evidence type="ECO:0000313" key="4">
    <source>
        <dbReference type="EMBL" id="KAG6535554.1"/>
    </source>
</evidence>
<organism evidence="4 5">
    <name type="scientific">Zingiber officinale</name>
    <name type="common">Ginger</name>
    <name type="synonym">Amomum zingiber</name>
    <dbReference type="NCBI Taxonomy" id="94328"/>
    <lineage>
        <taxon>Eukaryota</taxon>
        <taxon>Viridiplantae</taxon>
        <taxon>Streptophyta</taxon>
        <taxon>Embryophyta</taxon>
        <taxon>Tracheophyta</taxon>
        <taxon>Spermatophyta</taxon>
        <taxon>Magnoliopsida</taxon>
        <taxon>Liliopsida</taxon>
        <taxon>Zingiberales</taxon>
        <taxon>Zingiberaceae</taxon>
        <taxon>Zingiber</taxon>
    </lineage>
</organism>
<evidence type="ECO:0000256" key="2">
    <source>
        <dbReference type="SAM" id="Phobius"/>
    </source>
</evidence>
<accession>A0A8J5I4N8</accession>
<evidence type="ECO:0000313" key="5">
    <source>
        <dbReference type="Proteomes" id="UP000734854"/>
    </source>
</evidence>
<gene>
    <name evidence="4" type="ORF">ZIOFF_000576</name>
</gene>
<dbReference type="InterPro" id="IPR001251">
    <property type="entry name" value="CRAL-TRIO_dom"/>
</dbReference>
<dbReference type="CDD" id="cd00170">
    <property type="entry name" value="SEC14"/>
    <property type="match status" value="1"/>
</dbReference>
<feature type="transmembrane region" description="Helical" evidence="2">
    <location>
        <begin position="437"/>
        <end position="458"/>
    </location>
</feature>
<feature type="compositionally biased region" description="Low complexity" evidence="1">
    <location>
        <begin position="1"/>
        <end position="17"/>
    </location>
</feature>
<dbReference type="PANTHER" id="PTHR47041">
    <property type="entry name" value="SEC14 CYTOSOLIC FACTOR FAMILY PROTEIN / PHOSPHOGLYCERIDE TRANSFER FAMILY PROTEIN"/>
    <property type="match status" value="1"/>
</dbReference>
<dbReference type="OrthoDB" id="1434354at2759"/>
<dbReference type="PANTHER" id="PTHR47041:SF2">
    <property type="entry name" value="SEC14 CYTOSOLIC FACTOR FAMILY PROTEIN _ PHOSPHOGLYCERIDE TRANSFER FAMILY PROTEIN"/>
    <property type="match status" value="1"/>
</dbReference>
<keyword evidence="2" id="KW-1133">Transmembrane helix</keyword>
<feature type="domain" description="CRAL-TRIO" evidence="3">
    <location>
        <begin position="229"/>
        <end position="390"/>
    </location>
</feature>
<feature type="region of interest" description="Disordered" evidence="1">
    <location>
        <begin position="1"/>
        <end position="31"/>
    </location>
</feature>